<evidence type="ECO:0000313" key="2">
    <source>
        <dbReference type="Proteomes" id="UP000197019"/>
    </source>
</evidence>
<dbReference type="KEGG" id="mpsy:CEK71_12610"/>
<dbReference type="AlphaFoldDB" id="A0A1Z4C028"/>
<evidence type="ECO:0000313" key="1">
    <source>
        <dbReference type="EMBL" id="ASF46849.1"/>
    </source>
</evidence>
<name>A0A1Z4C028_9GAMM</name>
<gene>
    <name evidence="1" type="ORF">CEK71_12610</name>
</gene>
<protein>
    <submittedName>
        <fullName evidence="1">Uncharacterized protein</fullName>
    </submittedName>
</protein>
<keyword evidence="2" id="KW-1185">Reference proteome</keyword>
<sequence length="82" mass="9717">MWFISGDVQLQQAWEIMRNWRDTLKSHPYNKQSLFIMGDNEDDRRTLETHAHSVPKMNNYPAKNAVFTGSNGNKYKKKWCLV</sequence>
<reference evidence="1 2" key="1">
    <citation type="submission" date="2017-06" db="EMBL/GenBank/DDBJ databases">
        <title>Genome Sequencing of the methanotroph Methylovulum psychrotolerants str. HV10-M2 isolated from a high-altitude environment.</title>
        <authorList>
            <person name="Mateos-Rivera A."/>
        </authorList>
    </citation>
    <scope>NUCLEOTIDE SEQUENCE [LARGE SCALE GENOMIC DNA]</scope>
    <source>
        <strain evidence="1 2">HV10_M2</strain>
    </source>
</reference>
<dbReference type="RefSeq" id="WP_088619721.1">
    <property type="nucleotide sequence ID" value="NZ_JAGVVN010000001.1"/>
</dbReference>
<dbReference type="Proteomes" id="UP000197019">
    <property type="component" value="Chromosome"/>
</dbReference>
<accession>A0A1Z4C028</accession>
<dbReference type="EMBL" id="CP022129">
    <property type="protein sequence ID" value="ASF46849.1"/>
    <property type="molecule type" value="Genomic_DNA"/>
</dbReference>
<organism evidence="1 2">
    <name type="scientific">Methylovulum psychrotolerans</name>
    <dbReference type="NCBI Taxonomy" id="1704499"/>
    <lineage>
        <taxon>Bacteria</taxon>
        <taxon>Pseudomonadati</taxon>
        <taxon>Pseudomonadota</taxon>
        <taxon>Gammaproteobacteria</taxon>
        <taxon>Methylococcales</taxon>
        <taxon>Methylococcaceae</taxon>
        <taxon>Methylovulum</taxon>
    </lineage>
</organism>
<proteinExistence type="predicted"/>